<organism evidence="8 9">
    <name type="scientific">Hwangdonia seohaensis</name>
    <dbReference type="NCBI Taxonomy" id="1240727"/>
    <lineage>
        <taxon>Bacteria</taxon>
        <taxon>Pseudomonadati</taxon>
        <taxon>Bacteroidota</taxon>
        <taxon>Flavobacteriia</taxon>
        <taxon>Flavobacteriales</taxon>
        <taxon>Flavobacteriaceae</taxon>
        <taxon>Hwangdonia</taxon>
    </lineage>
</organism>
<evidence type="ECO:0000256" key="1">
    <source>
        <dbReference type="ARBA" id="ARBA00010641"/>
    </source>
</evidence>
<comment type="similarity">
    <text evidence="1">Belongs to the sigma-70 factor family. ECF subfamily.</text>
</comment>
<evidence type="ECO:0000256" key="5">
    <source>
        <dbReference type="ARBA" id="ARBA00023163"/>
    </source>
</evidence>
<dbReference type="Pfam" id="PF04542">
    <property type="entry name" value="Sigma70_r2"/>
    <property type="match status" value="1"/>
</dbReference>
<dbReference type="Gene3D" id="1.10.1740.10">
    <property type="match status" value="1"/>
</dbReference>
<evidence type="ECO:0000256" key="2">
    <source>
        <dbReference type="ARBA" id="ARBA00023015"/>
    </source>
</evidence>
<dbReference type="InterPro" id="IPR039425">
    <property type="entry name" value="RNA_pol_sigma-70-like"/>
</dbReference>
<keyword evidence="9" id="KW-1185">Reference proteome</keyword>
<dbReference type="InterPro" id="IPR036388">
    <property type="entry name" value="WH-like_DNA-bd_sf"/>
</dbReference>
<dbReference type="SUPFAM" id="SSF88659">
    <property type="entry name" value="Sigma3 and sigma4 domains of RNA polymerase sigma factors"/>
    <property type="match status" value="1"/>
</dbReference>
<dbReference type="PANTHER" id="PTHR43133:SF8">
    <property type="entry name" value="RNA POLYMERASE SIGMA FACTOR HI_1459-RELATED"/>
    <property type="match status" value="1"/>
</dbReference>
<feature type="domain" description="RNA polymerase sigma factor 70 region 4 type 2" evidence="7">
    <location>
        <begin position="120"/>
        <end position="172"/>
    </location>
</feature>
<comment type="caution">
    <text evidence="8">The sequence shown here is derived from an EMBL/GenBank/DDBJ whole genome shotgun (WGS) entry which is preliminary data.</text>
</comment>
<dbReference type="NCBIfam" id="TIGR02937">
    <property type="entry name" value="sigma70-ECF"/>
    <property type="match status" value="1"/>
</dbReference>
<dbReference type="InterPro" id="IPR013324">
    <property type="entry name" value="RNA_pol_sigma_r3/r4-like"/>
</dbReference>
<evidence type="ECO:0000313" key="9">
    <source>
        <dbReference type="Proteomes" id="UP001597163"/>
    </source>
</evidence>
<feature type="domain" description="RNA polymerase sigma-70 region 2" evidence="6">
    <location>
        <begin position="26"/>
        <end position="94"/>
    </location>
</feature>
<dbReference type="InterPro" id="IPR007627">
    <property type="entry name" value="RNA_pol_sigma70_r2"/>
</dbReference>
<evidence type="ECO:0000259" key="6">
    <source>
        <dbReference type="Pfam" id="PF04542"/>
    </source>
</evidence>
<gene>
    <name evidence="8" type="ORF">ACFQ2E_08325</name>
</gene>
<dbReference type="Gene3D" id="1.10.10.10">
    <property type="entry name" value="Winged helix-like DNA-binding domain superfamily/Winged helix DNA-binding domain"/>
    <property type="match status" value="1"/>
</dbReference>
<keyword evidence="2" id="KW-0805">Transcription regulation</keyword>
<evidence type="ECO:0000256" key="3">
    <source>
        <dbReference type="ARBA" id="ARBA00023082"/>
    </source>
</evidence>
<dbReference type="InterPro" id="IPR013325">
    <property type="entry name" value="RNA_pol_sigma_r2"/>
</dbReference>
<evidence type="ECO:0000313" key="8">
    <source>
        <dbReference type="EMBL" id="MFD1162418.1"/>
    </source>
</evidence>
<dbReference type="InterPro" id="IPR014284">
    <property type="entry name" value="RNA_pol_sigma-70_dom"/>
</dbReference>
<protein>
    <submittedName>
        <fullName evidence="8">RNA polymerase sigma factor</fullName>
    </submittedName>
</protein>
<keyword evidence="5" id="KW-0804">Transcription</keyword>
<dbReference type="RefSeq" id="WP_311938747.1">
    <property type="nucleotide sequence ID" value="NZ_JAVSCK010000002.1"/>
</dbReference>
<dbReference type="PANTHER" id="PTHR43133">
    <property type="entry name" value="RNA POLYMERASE ECF-TYPE SIGMA FACTO"/>
    <property type="match status" value="1"/>
</dbReference>
<dbReference type="SUPFAM" id="SSF88946">
    <property type="entry name" value="Sigma2 domain of RNA polymerase sigma factors"/>
    <property type="match status" value="1"/>
</dbReference>
<keyword evidence="3" id="KW-0731">Sigma factor</keyword>
<evidence type="ECO:0000256" key="4">
    <source>
        <dbReference type="ARBA" id="ARBA00023125"/>
    </source>
</evidence>
<dbReference type="Pfam" id="PF08281">
    <property type="entry name" value="Sigma70_r4_2"/>
    <property type="match status" value="1"/>
</dbReference>
<dbReference type="CDD" id="cd06171">
    <property type="entry name" value="Sigma70_r4"/>
    <property type="match status" value="1"/>
</dbReference>
<reference evidence="9" key="1">
    <citation type="journal article" date="2019" name="Int. J. Syst. Evol. Microbiol.">
        <title>The Global Catalogue of Microorganisms (GCM) 10K type strain sequencing project: providing services to taxonomists for standard genome sequencing and annotation.</title>
        <authorList>
            <consortium name="The Broad Institute Genomics Platform"/>
            <consortium name="The Broad Institute Genome Sequencing Center for Infectious Disease"/>
            <person name="Wu L."/>
            <person name="Ma J."/>
        </authorList>
    </citation>
    <scope>NUCLEOTIDE SEQUENCE [LARGE SCALE GENOMIC DNA]</scope>
    <source>
        <strain evidence="9">CCUG 63246</strain>
    </source>
</reference>
<dbReference type="EMBL" id="JBHTLJ010000002">
    <property type="protein sequence ID" value="MFD1162418.1"/>
    <property type="molecule type" value="Genomic_DNA"/>
</dbReference>
<proteinExistence type="inferred from homology"/>
<name>A0ABW3RC08_9FLAO</name>
<evidence type="ECO:0000259" key="7">
    <source>
        <dbReference type="Pfam" id="PF08281"/>
    </source>
</evidence>
<dbReference type="InterPro" id="IPR013249">
    <property type="entry name" value="RNA_pol_sigma70_r4_t2"/>
</dbReference>
<dbReference type="Proteomes" id="UP001597163">
    <property type="component" value="Unassembled WGS sequence"/>
</dbReference>
<sequence>MKKDKTIDAMLVTQYLSGHASALTELVKRWHKLFCEKAFWLVKDADVAKDIAQESWKTIIDKIDKLKDPNSFGSWALRIVYTKAIDYINSNNRTRDNMEHYKYEQDTLDVENETDEALKKALLKAINNLVEHQQTVIKLFYVEDYSLKEISAILNISVGTAKSRLFHAREKLKDTLKEKRNDY</sequence>
<accession>A0ABW3RC08</accession>
<keyword evidence="4" id="KW-0238">DNA-binding</keyword>